<proteinExistence type="predicted"/>
<organism evidence="1 2">
    <name type="scientific">Bradyrhizobium jicamae</name>
    <dbReference type="NCBI Taxonomy" id="280332"/>
    <lineage>
        <taxon>Bacteria</taxon>
        <taxon>Pseudomonadati</taxon>
        <taxon>Pseudomonadota</taxon>
        <taxon>Alphaproteobacteria</taxon>
        <taxon>Hyphomicrobiales</taxon>
        <taxon>Nitrobacteraceae</taxon>
        <taxon>Bradyrhizobium</taxon>
    </lineage>
</organism>
<sequence length="109" mass="12031">MEIRITQVRAILNRLADGHREPRHSGKARFWNLSRDEFVNGPIYQKKPIDPGKPQESFLVKILKGPVDGFAQMPAGGPYISAGDLTFIEQWIADGAPDMDAEAVKALAS</sequence>
<dbReference type="STRING" id="280332.CQ12_29010"/>
<evidence type="ECO:0000313" key="1">
    <source>
        <dbReference type="EMBL" id="KRR15992.1"/>
    </source>
</evidence>
<reference evidence="1 2" key="1">
    <citation type="submission" date="2014-03" db="EMBL/GenBank/DDBJ databases">
        <title>Bradyrhizobium valentinum sp. nov., isolated from effective nodules of Lupinus mariae-josephae, a lupine endemic of basic-lime soils in Eastern Spain.</title>
        <authorList>
            <person name="Duran D."/>
            <person name="Rey L."/>
            <person name="Navarro A."/>
            <person name="Busquets A."/>
            <person name="Imperial J."/>
            <person name="Ruiz-Argueso T."/>
        </authorList>
    </citation>
    <scope>NUCLEOTIDE SEQUENCE [LARGE SCALE GENOMIC DNA]</scope>
    <source>
        <strain evidence="1 2">PAC68</strain>
    </source>
</reference>
<comment type="caution">
    <text evidence="1">The sequence shown here is derived from an EMBL/GenBank/DDBJ whole genome shotgun (WGS) entry which is preliminary data.</text>
</comment>
<gene>
    <name evidence="1" type="ORF">CQ12_29010</name>
</gene>
<protein>
    <submittedName>
        <fullName evidence="1">Uncharacterized protein</fullName>
    </submittedName>
</protein>
<keyword evidence="2" id="KW-1185">Reference proteome</keyword>
<accession>A0A0R3M7G1</accession>
<dbReference type="OrthoDB" id="2874181at2"/>
<dbReference type="EMBL" id="LLXZ01000001">
    <property type="protein sequence ID" value="KRR15992.1"/>
    <property type="molecule type" value="Genomic_DNA"/>
</dbReference>
<dbReference type="Proteomes" id="UP000050863">
    <property type="component" value="Unassembled WGS sequence"/>
</dbReference>
<dbReference type="AlphaFoldDB" id="A0A0R3M7G1"/>
<dbReference type="RefSeq" id="WP_057833347.1">
    <property type="nucleotide sequence ID" value="NZ_LLXZ01000001.1"/>
</dbReference>
<name>A0A0R3M7G1_9BRAD</name>
<evidence type="ECO:0000313" key="2">
    <source>
        <dbReference type="Proteomes" id="UP000050863"/>
    </source>
</evidence>